<dbReference type="GeneID" id="19940809"/>
<dbReference type="STRING" id="1156394.T0QVT6"/>
<feature type="transmembrane region" description="Helical" evidence="1">
    <location>
        <begin position="6"/>
        <end position="30"/>
    </location>
</feature>
<dbReference type="SMART" id="SM00563">
    <property type="entry name" value="PlsC"/>
    <property type="match status" value="1"/>
</dbReference>
<dbReference type="SUPFAM" id="SSF69593">
    <property type="entry name" value="Glycerol-3-phosphate (1)-acyltransferase"/>
    <property type="match status" value="1"/>
</dbReference>
<dbReference type="EMBL" id="JH767132">
    <property type="protein sequence ID" value="EQC42344.1"/>
    <property type="molecule type" value="Genomic_DNA"/>
</dbReference>
<accession>T0QVT6</accession>
<dbReference type="CDD" id="cd07990">
    <property type="entry name" value="LPLAT_LCLAT1-like"/>
    <property type="match status" value="1"/>
</dbReference>
<dbReference type="PANTHER" id="PTHR10983:SF16">
    <property type="entry name" value="LYSOCARDIOLIPIN ACYLTRANSFERASE 1"/>
    <property type="match status" value="1"/>
</dbReference>
<name>T0QVT6_SAPDV</name>
<dbReference type="Pfam" id="PF01553">
    <property type="entry name" value="Acyltransferase"/>
    <property type="match status" value="1"/>
</dbReference>
<evidence type="ECO:0000259" key="2">
    <source>
        <dbReference type="SMART" id="SM00563"/>
    </source>
</evidence>
<organism evidence="3 4">
    <name type="scientific">Saprolegnia diclina (strain VS20)</name>
    <dbReference type="NCBI Taxonomy" id="1156394"/>
    <lineage>
        <taxon>Eukaryota</taxon>
        <taxon>Sar</taxon>
        <taxon>Stramenopiles</taxon>
        <taxon>Oomycota</taxon>
        <taxon>Saprolegniomycetes</taxon>
        <taxon>Saprolegniales</taxon>
        <taxon>Saprolegniaceae</taxon>
        <taxon>Saprolegnia</taxon>
    </lineage>
</organism>
<dbReference type="RefSeq" id="XP_008603767.1">
    <property type="nucleotide sequence ID" value="XM_008605545.1"/>
</dbReference>
<dbReference type="InterPro" id="IPR002123">
    <property type="entry name" value="Plipid/glycerol_acylTrfase"/>
</dbReference>
<evidence type="ECO:0000256" key="1">
    <source>
        <dbReference type="SAM" id="Phobius"/>
    </source>
</evidence>
<dbReference type="VEuPathDB" id="FungiDB:SDRG_00082"/>
<dbReference type="OMA" id="DESWNAN"/>
<gene>
    <name evidence="3" type="ORF">SDRG_00082</name>
</gene>
<dbReference type="GO" id="GO:0016746">
    <property type="term" value="F:acyltransferase activity"/>
    <property type="evidence" value="ECO:0007669"/>
    <property type="project" value="InterPro"/>
</dbReference>
<proteinExistence type="predicted"/>
<dbReference type="GO" id="GO:0012505">
    <property type="term" value="C:endomembrane system"/>
    <property type="evidence" value="ECO:0007669"/>
    <property type="project" value="TreeGrafter"/>
</dbReference>
<dbReference type="Proteomes" id="UP000030762">
    <property type="component" value="Unassembled WGS sequence"/>
</dbReference>
<dbReference type="eggNOG" id="KOG1505">
    <property type="taxonomic scope" value="Eukaryota"/>
</dbReference>
<dbReference type="InParanoid" id="T0QVT6"/>
<dbReference type="AlphaFoldDB" id="T0QVT6"/>
<feature type="domain" description="Phospholipid/glycerol acyltransferase" evidence="2">
    <location>
        <begin position="79"/>
        <end position="224"/>
    </location>
</feature>
<keyword evidence="1" id="KW-0812">Transmembrane</keyword>
<protein>
    <recommendedName>
        <fullName evidence="2">Phospholipid/glycerol acyltransferase domain-containing protein</fullName>
    </recommendedName>
</protein>
<reference evidence="3 4" key="1">
    <citation type="submission" date="2012-04" db="EMBL/GenBank/DDBJ databases">
        <title>The Genome Sequence of Saprolegnia declina VS20.</title>
        <authorList>
            <consortium name="The Broad Institute Genome Sequencing Platform"/>
            <person name="Russ C."/>
            <person name="Nusbaum C."/>
            <person name="Tyler B."/>
            <person name="van West P."/>
            <person name="Dieguez-Uribeondo J."/>
            <person name="de Bruijn I."/>
            <person name="Tripathy S."/>
            <person name="Jiang R."/>
            <person name="Young S.K."/>
            <person name="Zeng Q."/>
            <person name="Gargeya S."/>
            <person name="Fitzgerald M."/>
            <person name="Haas B."/>
            <person name="Abouelleil A."/>
            <person name="Alvarado L."/>
            <person name="Arachchi H.M."/>
            <person name="Berlin A."/>
            <person name="Chapman S.B."/>
            <person name="Goldberg J."/>
            <person name="Griggs A."/>
            <person name="Gujja S."/>
            <person name="Hansen M."/>
            <person name="Howarth C."/>
            <person name="Imamovic A."/>
            <person name="Larimer J."/>
            <person name="McCowen C."/>
            <person name="Montmayeur A."/>
            <person name="Murphy C."/>
            <person name="Neiman D."/>
            <person name="Pearson M."/>
            <person name="Priest M."/>
            <person name="Roberts A."/>
            <person name="Saif S."/>
            <person name="Shea T."/>
            <person name="Sisk P."/>
            <person name="Sykes S."/>
            <person name="Wortman J."/>
            <person name="Nusbaum C."/>
            <person name="Birren B."/>
        </authorList>
    </citation>
    <scope>NUCLEOTIDE SEQUENCE [LARGE SCALE GENOMIC DNA]</scope>
    <source>
        <strain evidence="3 4">VS20</strain>
    </source>
</reference>
<evidence type="ECO:0000313" key="3">
    <source>
        <dbReference type="EMBL" id="EQC42344.1"/>
    </source>
</evidence>
<sequence length="317" mass="35282">MAVRSTLACLVLLLVHVVLVTLYASAFALLLPFGRARIRRCIAAYCLVDWVDLLSVLFPVATLTLSGDAPRTATAATPIVLVANHQVDADWWYLQQYVRLVGAVPQLKLCMKSSLAYVPCMGWTMALLEFLFLRRDLVHDKPHVQQYMESFVEDAFPVWLMLFPEGTTIHTECVTKSQAFATAQGRPTLERVLLPGAAGLQLLLDAYANTDVKPEIYDITIGYPSYAGEVPTYEMAATSTRVCPPCNGWSRAMGRRSCICTSRATPLQPSPATIVGFLDRQWSQKEHWLAHFAQHENRHDAVLCNDSHSRRATTGTI</sequence>
<evidence type="ECO:0000313" key="4">
    <source>
        <dbReference type="Proteomes" id="UP000030762"/>
    </source>
</evidence>
<keyword evidence="1" id="KW-0472">Membrane</keyword>
<dbReference type="OrthoDB" id="189226at2759"/>
<keyword evidence="4" id="KW-1185">Reference proteome</keyword>
<keyword evidence="1" id="KW-1133">Transmembrane helix</keyword>
<dbReference type="PANTHER" id="PTHR10983">
    <property type="entry name" value="1-ACYLGLYCEROL-3-PHOSPHATE ACYLTRANSFERASE-RELATED"/>
    <property type="match status" value="1"/>
</dbReference>